<reference evidence="1 2" key="1">
    <citation type="journal article" date="2018" name="Front. Plant Sci.">
        <title>Red Clover (Trifolium pratense) and Zigzag Clover (T. medium) - A Picture of Genomic Similarities and Differences.</title>
        <authorList>
            <person name="Dluhosova J."/>
            <person name="Istvanek J."/>
            <person name="Nedelnik J."/>
            <person name="Repkova J."/>
        </authorList>
    </citation>
    <scope>NUCLEOTIDE SEQUENCE [LARGE SCALE GENOMIC DNA]</scope>
    <source>
        <strain evidence="2">cv. 10/8</strain>
        <tissue evidence="1">Leaf</tissue>
    </source>
</reference>
<keyword evidence="2" id="KW-1185">Reference proteome</keyword>
<dbReference type="EMBL" id="LXQA011068624">
    <property type="protein sequence ID" value="MCI83497.1"/>
    <property type="molecule type" value="Genomic_DNA"/>
</dbReference>
<dbReference type="Proteomes" id="UP000265520">
    <property type="component" value="Unassembled WGS sequence"/>
</dbReference>
<sequence>SSIESTSCDFEVGEGEDVKVIRSALREKLMETKSVGEVT</sequence>
<organism evidence="1 2">
    <name type="scientific">Trifolium medium</name>
    <dbReference type="NCBI Taxonomy" id="97028"/>
    <lineage>
        <taxon>Eukaryota</taxon>
        <taxon>Viridiplantae</taxon>
        <taxon>Streptophyta</taxon>
        <taxon>Embryophyta</taxon>
        <taxon>Tracheophyta</taxon>
        <taxon>Spermatophyta</taxon>
        <taxon>Magnoliopsida</taxon>
        <taxon>eudicotyledons</taxon>
        <taxon>Gunneridae</taxon>
        <taxon>Pentapetalae</taxon>
        <taxon>rosids</taxon>
        <taxon>fabids</taxon>
        <taxon>Fabales</taxon>
        <taxon>Fabaceae</taxon>
        <taxon>Papilionoideae</taxon>
        <taxon>50 kb inversion clade</taxon>
        <taxon>NPAAA clade</taxon>
        <taxon>Hologalegina</taxon>
        <taxon>IRL clade</taxon>
        <taxon>Trifolieae</taxon>
        <taxon>Trifolium</taxon>
    </lineage>
</organism>
<feature type="non-terminal residue" evidence="1">
    <location>
        <position position="1"/>
    </location>
</feature>
<evidence type="ECO:0000313" key="2">
    <source>
        <dbReference type="Proteomes" id="UP000265520"/>
    </source>
</evidence>
<evidence type="ECO:0000313" key="1">
    <source>
        <dbReference type="EMBL" id="MCI83497.1"/>
    </source>
</evidence>
<name>A0A392V5K2_9FABA</name>
<protein>
    <submittedName>
        <fullName evidence="1">Uncharacterized protein</fullName>
    </submittedName>
</protein>
<proteinExistence type="predicted"/>
<comment type="caution">
    <text evidence="1">The sequence shown here is derived from an EMBL/GenBank/DDBJ whole genome shotgun (WGS) entry which is preliminary data.</text>
</comment>
<accession>A0A392V5K2</accession>
<dbReference type="AlphaFoldDB" id="A0A392V5K2"/>